<feature type="compositionally biased region" description="Low complexity" evidence="1">
    <location>
        <begin position="59"/>
        <end position="102"/>
    </location>
</feature>
<dbReference type="Proteomes" id="UP000007797">
    <property type="component" value="Unassembled WGS sequence"/>
</dbReference>
<feature type="region of interest" description="Disordered" evidence="1">
    <location>
        <begin position="59"/>
        <end position="105"/>
    </location>
</feature>
<dbReference type="OrthoDB" id="10505419at2759"/>
<reference evidence="3" key="1">
    <citation type="journal article" date="2011" name="Genome Res.">
        <title>Phylogeny-wide analysis of social amoeba genomes highlights ancient origins for complex intercellular communication.</title>
        <authorList>
            <person name="Heidel A.J."/>
            <person name="Lawal H.M."/>
            <person name="Felder M."/>
            <person name="Schilde C."/>
            <person name="Helps N.R."/>
            <person name="Tunggal B."/>
            <person name="Rivero F."/>
            <person name="John U."/>
            <person name="Schleicher M."/>
            <person name="Eichinger L."/>
            <person name="Platzer M."/>
            <person name="Noegel A.A."/>
            <person name="Schaap P."/>
            <person name="Gloeckner G."/>
        </authorList>
    </citation>
    <scope>NUCLEOTIDE SEQUENCE [LARGE SCALE GENOMIC DNA]</scope>
    <source>
        <strain evidence="3">SH3</strain>
    </source>
</reference>
<gene>
    <name evidence="2" type="ORF">DFA_01011</name>
</gene>
<organism evidence="2 3">
    <name type="scientific">Cavenderia fasciculata</name>
    <name type="common">Slime mold</name>
    <name type="synonym">Dictyostelium fasciculatum</name>
    <dbReference type="NCBI Taxonomy" id="261658"/>
    <lineage>
        <taxon>Eukaryota</taxon>
        <taxon>Amoebozoa</taxon>
        <taxon>Evosea</taxon>
        <taxon>Eumycetozoa</taxon>
        <taxon>Dictyostelia</taxon>
        <taxon>Acytosteliales</taxon>
        <taxon>Cavenderiaceae</taxon>
        <taxon>Cavenderia</taxon>
    </lineage>
</organism>
<evidence type="ECO:0000256" key="1">
    <source>
        <dbReference type="SAM" id="MobiDB-lite"/>
    </source>
</evidence>
<dbReference type="KEGG" id="dfa:DFA_01011"/>
<proteinExistence type="predicted"/>
<protein>
    <submittedName>
        <fullName evidence="2">Uncharacterized protein</fullName>
    </submittedName>
</protein>
<dbReference type="OMA" id="FERTMIF"/>
<sequence>MLSRTLLKSIRSSSSTTTFKVTSSSYAGARSSQSASNQQLLLSRSTINNQHQQLFRFSTVTPSSTSTSSSSSSSSPSTFVVDTNNNNNNNSNNDTNNNNNNNGQDEYYEKIYDDVNQLKYRMFSMLGFIQIGVLVGGIDLYAQTSDHSTIQNILVMGIGPLRNNLNNIAQMFISKGRVIRVVSYSTWGSPTAVREFTINKLVPGKNKHITSMDRQDKAFYLKLSSQVTHLIGSMNGNIINPNALSKILFAK</sequence>
<dbReference type="EMBL" id="GL883010">
    <property type="protein sequence ID" value="EGG21136.1"/>
    <property type="molecule type" value="Genomic_DNA"/>
</dbReference>
<evidence type="ECO:0000313" key="3">
    <source>
        <dbReference type="Proteomes" id="UP000007797"/>
    </source>
</evidence>
<keyword evidence="3" id="KW-1185">Reference proteome</keyword>
<dbReference type="AlphaFoldDB" id="F4PV20"/>
<dbReference type="GeneID" id="14873204"/>
<dbReference type="RefSeq" id="XP_004358986.1">
    <property type="nucleotide sequence ID" value="XM_004358929.1"/>
</dbReference>
<accession>F4PV20</accession>
<evidence type="ECO:0000313" key="2">
    <source>
        <dbReference type="EMBL" id="EGG21136.1"/>
    </source>
</evidence>
<name>F4PV20_CACFS</name>